<evidence type="ECO:0000313" key="3">
    <source>
        <dbReference type="Proteomes" id="UP000887565"/>
    </source>
</evidence>
<accession>A0A915J1L5</accession>
<dbReference type="Proteomes" id="UP000887565">
    <property type="component" value="Unplaced"/>
</dbReference>
<name>A0A915J1L5_ROMCU</name>
<organism evidence="3 4">
    <name type="scientific">Romanomermis culicivorax</name>
    <name type="common">Nematode worm</name>
    <dbReference type="NCBI Taxonomy" id="13658"/>
    <lineage>
        <taxon>Eukaryota</taxon>
        <taxon>Metazoa</taxon>
        <taxon>Ecdysozoa</taxon>
        <taxon>Nematoda</taxon>
        <taxon>Enoplea</taxon>
        <taxon>Dorylaimia</taxon>
        <taxon>Mermithida</taxon>
        <taxon>Mermithoidea</taxon>
        <taxon>Mermithidae</taxon>
        <taxon>Romanomermis</taxon>
    </lineage>
</organism>
<protein>
    <submittedName>
        <fullName evidence="4">MAM domain-containing protein</fullName>
    </submittedName>
</protein>
<feature type="compositionally biased region" description="Polar residues" evidence="1">
    <location>
        <begin position="71"/>
        <end position="80"/>
    </location>
</feature>
<evidence type="ECO:0000256" key="1">
    <source>
        <dbReference type="SAM" id="MobiDB-lite"/>
    </source>
</evidence>
<feature type="compositionally biased region" description="Basic residues" evidence="1">
    <location>
        <begin position="119"/>
        <end position="133"/>
    </location>
</feature>
<evidence type="ECO:0000259" key="2">
    <source>
        <dbReference type="PROSITE" id="PS50060"/>
    </source>
</evidence>
<feature type="compositionally biased region" description="Basic and acidic residues" evidence="1">
    <location>
        <begin position="98"/>
        <end position="112"/>
    </location>
</feature>
<dbReference type="WBParaSite" id="nRc.2.0.1.t20290-RA">
    <property type="protein sequence ID" value="nRc.2.0.1.t20290-RA"/>
    <property type="gene ID" value="nRc.2.0.1.g20290"/>
</dbReference>
<keyword evidence="3" id="KW-1185">Reference proteome</keyword>
<reference evidence="4" key="1">
    <citation type="submission" date="2022-11" db="UniProtKB">
        <authorList>
            <consortium name="WormBaseParasite"/>
        </authorList>
    </citation>
    <scope>IDENTIFICATION</scope>
</reference>
<dbReference type="AlphaFoldDB" id="A0A915J1L5"/>
<sequence length="256" mass="28230">MACNDFSRRSKKTAKEAMCDLSSNMDSNDLTFEDELIPIVRMTGKAPFSSSIQKQCGIHTDSDKDYIPSDVNDTPTTGPVNPTEDDNRLNASNVDMTDVDHADESNNNDEGRPGTSRGTRWRKSNLNRHKCKSIKADRNHGKAYTSHSNKSYEAKKPKEMLNHKHDKKSGYQCSKAVFNTGTSVVKITSKSYHQPHKGKLLGKSVYGVGPITCIAFKIIFQATAGAEGRGDIAIDDIALYSSKCSKKLDPKNLIPV</sequence>
<dbReference type="Gene3D" id="2.60.120.200">
    <property type="match status" value="1"/>
</dbReference>
<feature type="domain" description="MAM" evidence="2">
    <location>
        <begin position="216"/>
        <end position="246"/>
    </location>
</feature>
<dbReference type="PROSITE" id="PS50060">
    <property type="entry name" value="MAM_2"/>
    <property type="match status" value="1"/>
</dbReference>
<evidence type="ECO:0000313" key="4">
    <source>
        <dbReference type="WBParaSite" id="nRc.2.0.1.t20290-RA"/>
    </source>
</evidence>
<dbReference type="GO" id="GO:0016020">
    <property type="term" value="C:membrane"/>
    <property type="evidence" value="ECO:0007669"/>
    <property type="project" value="InterPro"/>
</dbReference>
<proteinExistence type="predicted"/>
<dbReference type="InterPro" id="IPR000998">
    <property type="entry name" value="MAM_dom"/>
</dbReference>
<feature type="region of interest" description="Disordered" evidence="1">
    <location>
        <begin position="48"/>
        <end position="153"/>
    </location>
</feature>